<dbReference type="EMBL" id="NMTR01000004">
    <property type="protein sequence ID" value="PDX62183.1"/>
    <property type="molecule type" value="Genomic_DNA"/>
</dbReference>
<name>A0ACC9D2U1_9FIRM</name>
<proteinExistence type="predicted"/>
<reference evidence="1 2" key="1">
    <citation type="journal article" date="2017" name="Front. Microbiol.">
        <title>New Insights into the Diversity of the Genus Faecalibacterium.</title>
        <authorList>
            <person name="Benevides L."/>
            <person name="Burman S."/>
            <person name="Martin R."/>
            <person name="Robert V."/>
            <person name="Thomas M."/>
            <person name="Miquel S."/>
            <person name="Chain F."/>
            <person name="Sokol H."/>
            <person name="Bermudez-Humaran L.G."/>
            <person name="Morrison M."/>
            <person name="Langella P."/>
            <person name="Azevedo V.A."/>
            <person name="Chatel J.M."/>
            <person name="Soares S."/>
        </authorList>
    </citation>
    <scope>NUCLEOTIDE SEQUENCE [LARGE SCALE GENOMIC DNA]</scope>
    <source>
        <strain evidence="2">CNCM I-4541</strain>
    </source>
</reference>
<gene>
    <name evidence="1" type="ORF">CGS49_01955</name>
</gene>
<evidence type="ECO:0000313" key="1">
    <source>
        <dbReference type="EMBL" id="PDX62183.1"/>
    </source>
</evidence>
<organism evidence="1 2">
    <name type="scientific">Faecalibacterium langellae</name>
    <dbReference type="NCBI Taxonomy" id="3435293"/>
    <lineage>
        <taxon>Bacteria</taxon>
        <taxon>Bacillati</taxon>
        <taxon>Bacillota</taxon>
        <taxon>Clostridia</taxon>
        <taxon>Eubacteriales</taxon>
        <taxon>Oscillospiraceae</taxon>
        <taxon>Faecalibacterium</taxon>
    </lineage>
</organism>
<evidence type="ECO:0000313" key="2">
    <source>
        <dbReference type="Proteomes" id="UP000220959"/>
    </source>
</evidence>
<keyword evidence="2" id="KW-1185">Reference proteome</keyword>
<dbReference type="Proteomes" id="UP000220959">
    <property type="component" value="Unassembled WGS sequence"/>
</dbReference>
<accession>A0ACC9D2U1</accession>
<comment type="caution">
    <text evidence="1">The sequence shown here is derived from an EMBL/GenBank/DDBJ whole genome shotgun (WGS) entry which is preliminary data.</text>
</comment>
<protein>
    <submittedName>
        <fullName evidence="1">Uncharacterized protein</fullName>
    </submittedName>
</protein>
<sequence length="233" mass="27178">MKDSELQFDRNCHVLYSKPCKKEILAKIALHYPEARREAVWEQVQRQYAAFLSDWRTDLGGAKNFHNGAGGTYDCIAILSYYVVCKAVTSFREIEEMEEALILPSFRRLKFVDCNKPFFRRLLHRAFTSAKARCDEWHDYEMAVAPYEKDKPIYYEFTACPVAEFAIQHGLTDIMAALCNVDYASMELIHARLIRTTTCANGYKCDFTICGDRDPYLKDHPEYRDENGYRRNT</sequence>